<dbReference type="PANTHER" id="PTHR43790">
    <property type="entry name" value="CARBOHYDRATE TRANSPORT ATP-BINDING PROTEIN MG119-RELATED"/>
    <property type="match status" value="1"/>
</dbReference>
<evidence type="ECO:0000313" key="5">
    <source>
        <dbReference type="Proteomes" id="UP001642900"/>
    </source>
</evidence>
<dbReference type="SMART" id="SM00382">
    <property type="entry name" value="AAA"/>
    <property type="match status" value="1"/>
</dbReference>
<reference evidence="4 5" key="1">
    <citation type="submission" date="2020-02" db="EMBL/GenBank/DDBJ databases">
        <title>Genome sequence of strain CCNWXJ40-4.</title>
        <authorList>
            <person name="Gao J."/>
            <person name="Sun J."/>
        </authorList>
    </citation>
    <scope>NUCLEOTIDE SEQUENCE [LARGE SCALE GENOMIC DNA]</scope>
    <source>
        <strain evidence="4 5">CCNWXJ 40-4</strain>
    </source>
</reference>
<protein>
    <submittedName>
        <fullName evidence="4">Sugar ABC transporter ATP-binding protein</fullName>
    </submittedName>
</protein>
<dbReference type="RefSeq" id="WP_165033123.1">
    <property type="nucleotide sequence ID" value="NZ_JAAKZF010000065.1"/>
</dbReference>
<dbReference type="Gene3D" id="3.40.50.300">
    <property type="entry name" value="P-loop containing nucleotide triphosphate hydrolases"/>
    <property type="match status" value="1"/>
</dbReference>
<gene>
    <name evidence="4" type="ORF">G6N73_27355</name>
</gene>
<evidence type="ECO:0000256" key="2">
    <source>
        <dbReference type="ARBA" id="ARBA00022840"/>
    </source>
</evidence>
<organism evidence="4 5">
    <name type="scientific">Allomesorhizobium camelthorni</name>
    <dbReference type="NCBI Taxonomy" id="475069"/>
    <lineage>
        <taxon>Bacteria</taxon>
        <taxon>Pseudomonadati</taxon>
        <taxon>Pseudomonadota</taxon>
        <taxon>Alphaproteobacteria</taxon>
        <taxon>Hyphomicrobiales</taxon>
        <taxon>Phyllobacteriaceae</taxon>
        <taxon>Allomesorhizobium</taxon>
    </lineage>
</organism>
<dbReference type="InterPro" id="IPR050107">
    <property type="entry name" value="ABC_carbohydrate_import_ATPase"/>
</dbReference>
<evidence type="ECO:0000313" key="4">
    <source>
        <dbReference type="EMBL" id="NGO54791.1"/>
    </source>
</evidence>
<dbReference type="InterPro" id="IPR003439">
    <property type="entry name" value="ABC_transporter-like_ATP-bd"/>
</dbReference>
<dbReference type="Pfam" id="PF00005">
    <property type="entry name" value="ABC_tran"/>
    <property type="match status" value="1"/>
</dbReference>
<name>A0A6G4WJ57_9HYPH</name>
<dbReference type="SUPFAM" id="SSF52540">
    <property type="entry name" value="P-loop containing nucleoside triphosphate hydrolases"/>
    <property type="match status" value="1"/>
</dbReference>
<feature type="domain" description="ABC transporter" evidence="3">
    <location>
        <begin position="6"/>
        <end position="246"/>
    </location>
</feature>
<dbReference type="InterPro" id="IPR027417">
    <property type="entry name" value="P-loop_NTPase"/>
</dbReference>
<sequence length="258" mass="27402">MTAPLLVLEDIRKNYGAIEALKGISFSIGRGEVVALLGDNGAGKSTLVKIISGGLEPTSGRMLFEGEEFQAKSPAAAKAAGIETVYQDLSLCTNVDVVANFFMGREITRKFLGIPILDERTMEAEVAKALANAGTRIPSLRANVEHLSGGQRQAIELNRFVHWGGKLVLLDEPFAALGVEQTRRGLDMIRQVASQGIGVIIITHIMQQAFQVADRIVVIRQGVVAGDLPRSNTSPDAVVKMITGETLAGTGPAGGRAQ</sequence>
<proteinExistence type="predicted"/>
<keyword evidence="5" id="KW-1185">Reference proteome</keyword>
<accession>A0A6G4WJ57</accession>
<keyword evidence="2 4" id="KW-0067">ATP-binding</keyword>
<comment type="caution">
    <text evidence="4">The sequence shown here is derived from an EMBL/GenBank/DDBJ whole genome shotgun (WGS) entry which is preliminary data.</text>
</comment>
<keyword evidence="1" id="KW-0547">Nucleotide-binding</keyword>
<dbReference type="PANTHER" id="PTHR43790:SF8">
    <property type="entry name" value="SUGAR ABC TRANSPORTER ATP-BINDING PROTEIN"/>
    <property type="match status" value="1"/>
</dbReference>
<dbReference type="GO" id="GO:0016887">
    <property type="term" value="F:ATP hydrolysis activity"/>
    <property type="evidence" value="ECO:0007669"/>
    <property type="project" value="InterPro"/>
</dbReference>
<evidence type="ECO:0000259" key="3">
    <source>
        <dbReference type="PROSITE" id="PS50893"/>
    </source>
</evidence>
<dbReference type="CDD" id="cd03216">
    <property type="entry name" value="ABC_Carb_Monos_I"/>
    <property type="match status" value="1"/>
</dbReference>
<evidence type="ECO:0000256" key="1">
    <source>
        <dbReference type="ARBA" id="ARBA00022741"/>
    </source>
</evidence>
<dbReference type="InterPro" id="IPR003593">
    <property type="entry name" value="AAA+_ATPase"/>
</dbReference>
<dbReference type="PROSITE" id="PS50893">
    <property type="entry name" value="ABC_TRANSPORTER_2"/>
    <property type="match status" value="1"/>
</dbReference>
<dbReference type="EMBL" id="JAAKZF010000065">
    <property type="protein sequence ID" value="NGO54791.1"/>
    <property type="molecule type" value="Genomic_DNA"/>
</dbReference>
<dbReference type="AlphaFoldDB" id="A0A6G4WJ57"/>
<dbReference type="Proteomes" id="UP001642900">
    <property type="component" value="Unassembled WGS sequence"/>
</dbReference>
<dbReference type="GO" id="GO:0005524">
    <property type="term" value="F:ATP binding"/>
    <property type="evidence" value="ECO:0007669"/>
    <property type="project" value="UniProtKB-KW"/>
</dbReference>